<protein>
    <submittedName>
        <fullName evidence="2">Uncharacterized protein</fullName>
    </submittedName>
</protein>
<dbReference type="Proteomes" id="UP000676310">
    <property type="component" value="Unassembled WGS sequence"/>
</dbReference>
<accession>A0A8J2HVX8</accession>
<name>A0A8J2HVX8_9PLEO</name>
<feature type="chain" id="PRO_5035291312" evidence="1">
    <location>
        <begin position="20"/>
        <end position="114"/>
    </location>
</feature>
<dbReference type="OrthoDB" id="5390143at2759"/>
<dbReference type="RefSeq" id="XP_043166339.1">
    <property type="nucleotide sequence ID" value="XM_043310404.1"/>
</dbReference>
<sequence length="114" mass="12525">MARLAACALLTGLFARVSSLSLMFINPPPFDWPDDFSGSPKYKEGDTVNVSWMPNEDGGRLSWTLSQRGEMDPTIGSAEFLMQNAASATSYSWVVGTGKKSYKVESVLSQHFPR</sequence>
<keyword evidence="3" id="KW-1185">Reference proteome</keyword>
<reference evidence="2" key="1">
    <citation type="submission" date="2021-05" db="EMBL/GenBank/DDBJ databases">
        <authorList>
            <person name="Stam R."/>
        </authorList>
    </citation>
    <scope>NUCLEOTIDE SEQUENCE</scope>
    <source>
        <strain evidence="2">CS162</strain>
    </source>
</reference>
<organism evidence="2 3">
    <name type="scientific">Alternaria atra</name>
    <dbReference type="NCBI Taxonomy" id="119953"/>
    <lineage>
        <taxon>Eukaryota</taxon>
        <taxon>Fungi</taxon>
        <taxon>Dikarya</taxon>
        <taxon>Ascomycota</taxon>
        <taxon>Pezizomycotina</taxon>
        <taxon>Dothideomycetes</taxon>
        <taxon>Pleosporomycetidae</taxon>
        <taxon>Pleosporales</taxon>
        <taxon>Pleosporineae</taxon>
        <taxon>Pleosporaceae</taxon>
        <taxon>Alternaria</taxon>
        <taxon>Alternaria sect. Ulocladioides</taxon>
    </lineage>
</organism>
<gene>
    <name evidence="2" type="ORF">ALTATR162_LOCUS2798</name>
</gene>
<evidence type="ECO:0000313" key="3">
    <source>
        <dbReference type="Proteomes" id="UP000676310"/>
    </source>
</evidence>
<evidence type="ECO:0000313" key="2">
    <source>
        <dbReference type="EMBL" id="CAG5152509.1"/>
    </source>
</evidence>
<keyword evidence="1" id="KW-0732">Signal</keyword>
<feature type="signal peptide" evidence="1">
    <location>
        <begin position="1"/>
        <end position="19"/>
    </location>
</feature>
<evidence type="ECO:0000256" key="1">
    <source>
        <dbReference type="SAM" id="SignalP"/>
    </source>
</evidence>
<proteinExistence type="predicted"/>
<dbReference type="GeneID" id="67014282"/>
<dbReference type="AlphaFoldDB" id="A0A8J2HVX8"/>
<dbReference type="EMBL" id="CAJRGZ010000016">
    <property type="protein sequence ID" value="CAG5152509.1"/>
    <property type="molecule type" value="Genomic_DNA"/>
</dbReference>
<comment type="caution">
    <text evidence="2">The sequence shown here is derived from an EMBL/GenBank/DDBJ whole genome shotgun (WGS) entry which is preliminary data.</text>
</comment>